<protein>
    <recommendedName>
        <fullName evidence="3">Outer membrane protein beta-barrel domain-containing protein</fullName>
    </recommendedName>
</protein>
<accession>A0A2S7VW39</accession>
<evidence type="ECO:0000313" key="5">
    <source>
        <dbReference type="Proteomes" id="UP000238730"/>
    </source>
</evidence>
<name>A0A2S7VW39_PHOAN</name>
<dbReference type="RefSeq" id="WP_105059721.1">
    <property type="nucleotide sequence ID" value="NZ_MSCJ01000001.1"/>
</dbReference>
<dbReference type="EMBL" id="MSCJ01000001">
    <property type="protein sequence ID" value="PQJ66330.1"/>
    <property type="molecule type" value="Genomic_DNA"/>
</dbReference>
<proteinExistence type="predicted"/>
<evidence type="ECO:0000256" key="2">
    <source>
        <dbReference type="SAM" id="SignalP"/>
    </source>
</evidence>
<dbReference type="Pfam" id="PF13505">
    <property type="entry name" value="OMP_b-brl"/>
    <property type="match status" value="1"/>
</dbReference>
<dbReference type="AlphaFoldDB" id="A0A2S7VW39"/>
<feature type="signal peptide" evidence="2">
    <location>
        <begin position="1"/>
        <end position="20"/>
    </location>
</feature>
<dbReference type="InterPro" id="IPR027385">
    <property type="entry name" value="Beta-barrel_OMP"/>
</dbReference>
<evidence type="ECO:0000313" key="4">
    <source>
        <dbReference type="EMBL" id="PQJ66330.1"/>
    </source>
</evidence>
<dbReference type="InterPro" id="IPR011250">
    <property type="entry name" value="OMP/PagP_B-barrel"/>
</dbReference>
<feature type="domain" description="Outer membrane protein beta-barrel" evidence="3">
    <location>
        <begin position="14"/>
        <end position="203"/>
    </location>
</feature>
<comment type="caution">
    <text evidence="4">The sequence shown here is derived from an EMBL/GenBank/DDBJ whole genome shotgun (WGS) entry which is preliminary data.</text>
</comment>
<dbReference type="Proteomes" id="UP000238730">
    <property type="component" value="Unassembled WGS sequence"/>
</dbReference>
<dbReference type="Gene3D" id="2.40.160.20">
    <property type="match status" value="1"/>
</dbReference>
<keyword evidence="1 2" id="KW-0732">Signal</keyword>
<organism evidence="4 5">
    <name type="scientific">Photobacterium angustum</name>
    <dbReference type="NCBI Taxonomy" id="661"/>
    <lineage>
        <taxon>Bacteria</taxon>
        <taxon>Pseudomonadati</taxon>
        <taxon>Pseudomonadota</taxon>
        <taxon>Gammaproteobacteria</taxon>
        <taxon>Vibrionales</taxon>
        <taxon>Vibrionaceae</taxon>
        <taxon>Photobacterium</taxon>
    </lineage>
</organism>
<dbReference type="SUPFAM" id="SSF56925">
    <property type="entry name" value="OMPA-like"/>
    <property type="match status" value="1"/>
</dbReference>
<reference evidence="4 5" key="1">
    <citation type="submission" date="2016-12" db="EMBL/GenBank/DDBJ databases">
        <title>Diversity of luminous bacteria.</title>
        <authorList>
            <person name="Yoshizawa S."/>
            <person name="Kogure K."/>
        </authorList>
    </citation>
    <scope>NUCLEOTIDE SEQUENCE [LARGE SCALE GENOMIC DNA]</scope>
    <source>
        <strain evidence="4 5">LC1-200</strain>
    </source>
</reference>
<evidence type="ECO:0000256" key="1">
    <source>
        <dbReference type="ARBA" id="ARBA00022729"/>
    </source>
</evidence>
<gene>
    <name evidence="4" type="ORF">BTO08_02305</name>
</gene>
<evidence type="ECO:0000259" key="3">
    <source>
        <dbReference type="Pfam" id="PF13505"/>
    </source>
</evidence>
<dbReference type="OrthoDB" id="6214129at2"/>
<sequence length="203" mass="22326">MKKLLLVTLIGTLTSSYASASENPSNKYNGFYIGAGVGTTDFHYDKSLTPSFENNNEVSYSNKADGESYKLIAGYQFNRVVALEAQYTTYGDIKNTLEVKGHKFTGKTEHQSFSLAANLGYTFDNGLRPFALVGLGQISVKEPGFKDDGGLIRLGAGLEYQIQQVPGLGIRTAYEADFYTLEATNKDYDMSIGSWYLGATYKF</sequence>
<feature type="chain" id="PRO_5015676856" description="Outer membrane protein beta-barrel domain-containing protein" evidence="2">
    <location>
        <begin position="21"/>
        <end position="203"/>
    </location>
</feature>